<dbReference type="EMBL" id="KQ976540">
    <property type="protein sequence ID" value="KYM81202.1"/>
    <property type="molecule type" value="Genomic_DNA"/>
</dbReference>
<dbReference type="AlphaFoldDB" id="A0A195BAF0"/>
<accession>A0A195BAF0</accession>
<reference evidence="1 2" key="1">
    <citation type="submission" date="2015-09" db="EMBL/GenBank/DDBJ databases">
        <title>Atta colombica WGS genome.</title>
        <authorList>
            <person name="Nygaard S."/>
            <person name="Hu H."/>
            <person name="Boomsma J."/>
            <person name="Zhang G."/>
        </authorList>
    </citation>
    <scope>NUCLEOTIDE SEQUENCE [LARGE SCALE GENOMIC DNA]</scope>
    <source>
        <strain evidence="1">Treedump-2</strain>
        <tissue evidence="1">Whole body</tissue>
    </source>
</reference>
<keyword evidence="2" id="KW-1185">Reference proteome</keyword>
<evidence type="ECO:0000313" key="2">
    <source>
        <dbReference type="Proteomes" id="UP000078540"/>
    </source>
</evidence>
<sequence>PAKKSHSKKRTARIPEPTMHRIAEEDLRYKSYTLNIRQMLFKAARTSRVTRCNLLLYSLKNEASERIRFFSDEKKL</sequence>
<gene>
    <name evidence="1" type="ORF">ALC53_08273</name>
</gene>
<organism evidence="1 2">
    <name type="scientific">Atta colombica</name>
    <dbReference type="NCBI Taxonomy" id="520822"/>
    <lineage>
        <taxon>Eukaryota</taxon>
        <taxon>Metazoa</taxon>
        <taxon>Ecdysozoa</taxon>
        <taxon>Arthropoda</taxon>
        <taxon>Hexapoda</taxon>
        <taxon>Insecta</taxon>
        <taxon>Pterygota</taxon>
        <taxon>Neoptera</taxon>
        <taxon>Endopterygota</taxon>
        <taxon>Hymenoptera</taxon>
        <taxon>Apocrita</taxon>
        <taxon>Aculeata</taxon>
        <taxon>Formicoidea</taxon>
        <taxon>Formicidae</taxon>
        <taxon>Myrmicinae</taxon>
        <taxon>Atta</taxon>
    </lineage>
</organism>
<proteinExistence type="predicted"/>
<dbReference type="Proteomes" id="UP000078540">
    <property type="component" value="Unassembled WGS sequence"/>
</dbReference>
<feature type="non-terminal residue" evidence="1">
    <location>
        <position position="1"/>
    </location>
</feature>
<name>A0A195BAF0_9HYME</name>
<evidence type="ECO:0000313" key="1">
    <source>
        <dbReference type="EMBL" id="KYM81202.1"/>
    </source>
</evidence>
<protein>
    <submittedName>
        <fullName evidence="1">Uncharacterized protein</fullName>
    </submittedName>
</protein>